<evidence type="ECO:0000256" key="1">
    <source>
        <dbReference type="SAM" id="MobiDB-lite"/>
    </source>
</evidence>
<dbReference type="Proteomes" id="UP000887574">
    <property type="component" value="Unplaced"/>
</dbReference>
<protein>
    <submittedName>
        <fullName evidence="3">Uncharacterized protein</fullName>
    </submittedName>
</protein>
<name>A0A915E122_9BILA</name>
<sequence>MIMKQVLLLLKSCFDCCVKGNNQLLVGDSRPCRLISGWYHFDDYFSVLRADQPKQPPSVKNVNKQDKQPVVVKQTSERKSVASIPKKVPTQGVVNDKKSRSREKVVVPSQVCRTALGDLGGVSIMREDLSMKTLLKEVDTQAMPRVGRSAYAKIIDEIFDQQAAEEAKQLQQLPVKSMNLIVDLGRSVIYVVPSEFTQESETTQSSPVPFSDSLQEQEPVFPSGRVITNAEQPDGDEK</sequence>
<feature type="compositionally biased region" description="Polar residues" evidence="1">
    <location>
        <begin position="196"/>
        <end position="216"/>
    </location>
</feature>
<evidence type="ECO:0000313" key="3">
    <source>
        <dbReference type="WBParaSite" id="jg25061.2"/>
    </source>
</evidence>
<accession>A0A915E122</accession>
<feature type="region of interest" description="Disordered" evidence="1">
    <location>
        <begin position="55"/>
        <end position="76"/>
    </location>
</feature>
<feature type="region of interest" description="Disordered" evidence="1">
    <location>
        <begin position="196"/>
        <end position="238"/>
    </location>
</feature>
<dbReference type="WBParaSite" id="jg25061.2">
    <property type="protein sequence ID" value="jg25061.2"/>
    <property type="gene ID" value="jg25061"/>
</dbReference>
<organism evidence="2 3">
    <name type="scientific">Ditylenchus dipsaci</name>
    <dbReference type="NCBI Taxonomy" id="166011"/>
    <lineage>
        <taxon>Eukaryota</taxon>
        <taxon>Metazoa</taxon>
        <taxon>Ecdysozoa</taxon>
        <taxon>Nematoda</taxon>
        <taxon>Chromadorea</taxon>
        <taxon>Rhabditida</taxon>
        <taxon>Tylenchina</taxon>
        <taxon>Tylenchomorpha</taxon>
        <taxon>Sphaerularioidea</taxon>
        <taxon>Anguinidae</taxon>
        <taxon>Anguininae</taxon>
        <taxon>Ditylenchus</taxon>
    </lineage>
</organism>
<keyword evidence="2" id="KW-1185">Reference proteome</keyword>
<evidence type="ECO:0000313" key="2">
    <source>
        <dbReference type="Proteomes" id="UP000887574"/>
    </source>
</evidence>
<proteinExistence type="predicted"/>
<dbReference type="AlphaFoldDB" id="A0A915E122"/>
<reference evidence="3" key="1">
    <citation type="submission" date="2022-11" db="UniProtKB">
        <authorList>
            <consortium name="WormBaseParasite"/>
        </authorList>
    </citation>
    <scope>IDENTIFICATION</scope>
</reference>